<accession>A0AAV6YG67</accession>
<dbReference type="AlphaFoldDB" id="A0AAV6YG67"/>
<reference evidence="2" key="1">
    <citation type="submission" date="2019-10" db="EMBL/GenBank/DDBJ databases">
        <authorList>
            <person name="Zhang R."/>
            <person name="Pan Y."/>
            <person name="Wang J."/>
            <person name="Ma R."/>
            <person name="Yu S."/>
        </authorList>
    </citation>
    <scope>NUCLEOTIDE SEQUENCE</scope>
    <source>
        <strain evidence="2">LA-IB0</strain>
        <tissue evidence="2">Leaf</tissue>
    </source>
</reference>
<evidence type="ECO:0000313" key="3">
    <source>
        <dbReference type="Proteomes" id="UP000826271"/>
    </source>
</evidence>
<protein>
    <recommendedName>
        <fullName evidence="4">Methyltransferase type 11 domain-containing protein</fullName>
    </recommendedName>
</protein>
<feature type="transmembrane region" description="Helical" evidence="1">
    <location>
        <begin position="12"/>
        <end position="29"/>
    </location>
</feature>
<dbReference type="SUPFAM" id="SSF53335">
    <property type="entry name" value="S-adenosyl-L-methionine-dependent methyltransferases"/>
    <property type="match status" value="1"/>
</dbReference>
<comment type="caution">
    <text evidence="2">The sequence shown here is derived from an EMBL/GenBank/DDBJ whole genome shotgun (WGS) entry which is preliminary data.</text>
</comment>
<dbReference type="EMBL" id="WHWC01000001">
    <property type="protein sequence ID" value="KAG8391819.1"/>
    <property type="molecule type" value="Genomic_DNA"/>
</dbReference>
<evidence type="ECO:0008006" key="4">
    <source>
        <dbReference type="Google" id="ProtNLM"/>
    </source>
</evidence>
<dbReference type="PANTHER" id="PTHR45085:SF3">
    <property type="entry name" value="S-ADENOSYL-L-METHIONINE-DEPENDENT METHYLTRANSFERASES SUPERFAMILY PROTEIN"/>
    <property type="match status" value="1"/>
</dbReference>
<evidence type="ECO:0000256" key="1">
    <source>
        <dbReference type="SAM" id="Phobius"/>
    </source>
</evidence>
<proteinExistence type="predicted"/>
<dbReference type="InterPro" id="IPR029063">
    <property type="entry name" value="SAM-dependent_MTases_sf"/>
</dbReference>
<evidence type="ECO:0000313" key="2">
    <source>
        <dbReference type="EMBL" id="KAG8391819.1"/>
    </source>
</evidence>
<keyword evidence="1" id="KW-0472">Membrane</keyword>
<dbReference type="PANTHER" id="PTHR45085">
    <property type="entry name" value="F21J9.14"/>
    <property type="match status" value="1"/>
</dbReference>
<name>A0AAV6YG67_9LAMI</name>
<gene>
    <name evidence="2" type="ORF">BUALT_Bualt01G0226600</name>
</gene>
<sequence length="197" mass="22199">MEKHVQRFLNNLSYASITIATLTLLLLYIQTPETCVDPSDPNPNPHTRFPKSTCDFNHRSYASVEKRNRRIWSTKAWTTAVASYAAVFKTLESQNHISNHSRVLIVSAGPGHAVRALNDLGVEDVTAVEIVDSPPLVSRADPHNLPFFDGAFDLGLGLYLDRALFPDRSIFEYIHAFAHDRGFSRSILLEKRGYEIM</sequence>
<keyword evidence="3" id="KW-1185">Reference proteome</keyword>
<dbReference type="Proteomes" id="UP000826271">
    <property type="component" value="Unassembled WGS sequence"/>
</dbReference>
<organism evidence="2 3">
    <name type="scientific">Buddleja alternifolia</name>
    <dbReference type="NCBI Taxonomy" id="168488"/>
    <lineage>
        <taxon>Eukaryota</taxon>
        <taxon>Viridiplantae</taxon>
        <taxon>Streptophyta</taxon>
        <taxon>Embryophyta</taxon>
        <taxon>Tracheophyta</taxon>
        <taxon>Spermatophyta</taxon>
        <taxon>Magnoliopsida</taxon>
        <taxon>eudicotyledons</taxon>
        <taxon>Gunneridae</taxon>
        <taxon>Pentapetalae</taxon>
        <taxon>asterids</taxon>
        <taxon>lamiids</taxon>
        <taxon>Lamiales</taxon>
        <taxon>Scrophulariaceae</taxon>
        <taxon>Buddlejeae</taxon>
        <taxon>Buddleja</taxon>
    </lineage>
</organism>
<keyword evidence="1" id="KW-0812">Transmembrane</keyword>
<keyword evidence="1" id="KW-1133">Transmembrane helix</keyword>